<feature type="domain" description="Major facilitator superfamily (MFS) profile" evidence="7">
    <location>
        <begin position="51"/>
        <end position="478"/>
    </location>
</feature>
<sequence>MAAEETKKEGIVEEEAAIPVPARENDFVVGWDGDDDPANPMNWPARRKAINIALLSCLTFVTPLASSMFAPGIPKVMADFDSTSVILASFVVSVYLIGYAFGPLVCAPMSEIYGRWPVYQITNVLFIVFTVACAVAPSLDSLIGFRFLAGSAGSAPLVLGGGSVADLYTREERGSKMAIFAMGPLIGPVAGPVAGAFLSQNVGWRWVFWVISIAAGVVTVLCFLFMKESYAPVLLERKAAKLRKSTGNAQYRSKMSTADSPRTALVKALIRPTKMFLMSPIVFIFVVYVSIIYGYLYLIFTTITEIYESIYGFSTGLAGLSYLGIGVGMFTGLALFGATSDKRIQAKKAKGDISPEVRLEGLIPAAFCIPIGLFWYGWSTEKQIHWIMPIIGTGWVGLGLMGIFMAVQTYLVDCYPLFAASVTAANTVVRSLTGAFLPLAGRPLYSGLGLGWGNSLLGFIALAMVPLPFVFIKYGARLRTHPRFQVSF</sequence>
<name>A0A178ZUJ0_9EURO</name>
<evidence type="ECO:0000256" key="3">
    <source>
        <dbReference type="ARBA" id="ARBA00022692"/>
    </source>
</evidence>
<organism evidence="8 9">
    <name type="scientific">Fonsecaea erecta</name>
    <dbReference type="NCBI Taxonomy" id="1367422"/>
    <lineage>
        <taxon>Eukaryota</taxon>
        <taxon>Fungi</taxon>
        <taxon>Dikarya</taxon>
        <taxon>Ascomycota</taxon>
        <taxon>Pezizomycotina</taxon>
        <taxon>Eurotiomycetes</taxon>
        <taxon>Chaetothyriomycetidae</taxon>
        <taxon>Chaetothyriales</taxon>
        <taxon>Herpotrichiellaceae</taxon>
        <taxon>Fonsecaea</taxon>
    </lineage>
</organism>
<dbReference type="EMBL" id="LVYI01000002">
    <property type="protein sequence ID" value="OAP63430.1"/>
    <property type="molecule type" value="Genomic_DNA"/>
</dbReference>
<evidence type="ECO:0000256" key="4">
    <source>
        <dbReference type="ARBA" id="ARBA00022989"/>
    </source>
</evidence>
<accession>A0A178ZUJ0</accession>
<feature type="transmembrane region" description="Helical" evidence="6">
    <location>
        <begin position="320"/>
        <end position="338"/>
    </location>
</feature>
<feature type="transmembrane region" description="Helical" evidence="6">
    <location>
        <begin position="414"/>
        <end position="436"/>
    </location>
</feature>
<feature type="transmembrane region" description="Helical" evidence="6">
    <location>
        <begin position="177"/>
        <end position="200"/>
    </location>
</feature>
<dbReference type="OrthoDB" id="5296287at2759"/>
<dbReference type="GO" id="GO:0016020">
    <property type="term" value="C:membrane"/>
    <property type="evidence" value="ECO:0007669"/>
    <property type="project" value="UniProtKB-SubCell"/>
</dbReference>
<keyword evidence="9" id="KW-1185">Reference proteome</keyword>
<feature type="transmembrane region" description="Helical" evidence="6">
    <location>
        <begin position="276"/>
        <end position="300"/>
    </location>
</feature>
<feature type="transmembrane region" description="Helical" evidence="6">
    <location>
        <begin position="118"/>
        <end position="137"/>
    </location>
</feature>
<feature type="transmembrane region" description="Helical" evidence="6">
    <location>
        <begin position="143"/>
        <end position="165"/>
    </location>
</feature>
<protein>
    <recommendedName>
        <fullName evidence="7">Major facilitator superfamily (MFS) profile domain-containing protein</fullName>
    </recommendedName>
</protein>
<reference evidence="8 9" key="1">
    <citation type="submission" date="2016-04" db="EMBL/GenBank/DDBJ databases">
        <title>Draft genome of Fonsecaea erecta CBS 125763.</title>
        <authorList>
            <person name="Weiss V.A."/>
            <person name="Vicente V.A."/>
            <person name="Raittz R.T."/>
            <person name="Moreno L.F."/>
            <person name="De Souza E.M."/>
            <person name="Pedrosa F.O."/>
            <person name="Steffens M.B."/>
            <person name="Faoro H."/>
            <person name="Tadra-Sfeir M.Z."/>
            <person name="Najafzadeh M.J."/>
            <person name="Felipe M.S."/>
            <person name="Teixeira M."/>
            <person name="Sun J."/>
            <person name="Xi L."/>
            <person name="Gomes R."/>
            <person name="De Azevedo C.M."/>
            <person name="Salgado C.G."/>
            <person name="Da Silva M.B."/>
            <person name="Nascimento M.F."/>
            <person name="Queiroz-Telles F."/>
            <person name="Attili D.S."/>
            <person name="Gorbushina A."/>
        </authorList>
    </citation>
    <scope>NUCLEOTIDE SEQUENCE [LARGE SCALE GENOMIC DNA]</scope>
    <source>
        <strain evidence="8 9">CBS 125763</strain>
    </source>
</reference>
<comment type="subcellular location">
    <subcellularLocation>
        <location evidence="1">Membrane</location>
        <topology evidence="1">Multi-pass membrane protein</topology>
    </subcellularLocation>
</comment>
<evidence type="ECO:0000256" key="2">
    <source>
        <dbReference type="ARBA" id="ARBA00008335"/>
    </source>
</evidence>
<dbReference type="PANTHER" id="PTHR23502">
    <property type="entry name" value="MAJOR FACILITATOR SUPERFAMILY"/>
    <property type="match status" value="1"/>
</dbReference>
<evidence type="ECO:0000256" key="5">
    <source>
        <dbReference type="ARBA" id="ARBA00023136"/>
    </source>
</evidence>
<evidence type="ECO:0000256" key="6">
    <source>
        <dbReference type="SAM" id="Phobius"/>
    </source>
</evidence>
<dbReference type="InterPro" id="IPR011701">
    <property type="entry name" value="MFS"/>
</dbReference>
<dbReference type="PROSITE" id="PS50850">
    <property type="entry name" value="MFS"/>
    <property type="match status" value="1"/>
</dbReference>
<feature type="transmembrane region" description="Helical" evidence="6">
    <location>
        <begin position="384"/>
        <end position="407"/>
    </location>
</feature>
<evidence type="ECO:0000313" key="9">
    <source>
        <dbReference type="Proteomes" id="UP000078343"/>
    </source>
</evidence>
<proteinExistence type="inferred from homology"/>
<dbReference type="Pfam" id="PF07690">
    <property type="entry name" value="MFS_1"/>
    <property type="match status" value="1"/>
</dbReference>
<dbReference type="RefSeq" id="XP_018696797.1">
    <property type="nucleotide sequence ID" value="XM_018834173.1"/>
</dbReference>
<keyword evidence="5 6" id="KW-0472">Membrane</keyword>
<dbReference type="PANTHER" id="PTHR23502:SF68">
    <property type="entry name" value="MULTIDRUG TRANSPORTER, PUTATIVE (AFU_ORTHOLOGUE AFUA_3G01120)-RELATED"/>
    <property type="match status" value="1"/>
</dbReference>
<feature type="transmembrane region" description="Helical" evidence="6">
    <location>
        <begin position="206"/>
        <end position="226"/>
    </location>
</feature>
<feature type="transmembrane region" description="Helical" evidence="6">
    <location>
        <begin position="85"/>
        <end position="106"/>
    </location>
</feature>
<feature type="transmembrane region" description="Helical" evidence="6">
    <location>
        <begin position="456"/>
        <end position="476"/>
    </location>
</feature>
<dbReference type="AlphaFoldDB" id="A0A178ZUJ0"/>
<gene>
    <name evidence="8" type="ORF">AYL99_02657</name>
</gene>
<dbReference type="GO" id="GO:0022857">
    <property type="term" value="F:transmembrane transporter activity"/>
    <property type="evidence" value="ECO:0007669"/>
    <property type="project" value="InterPro"/>
</dbReference>
<dbReference type="Gene3D" id="1.20.1250.20">
    <property type="entry name" value="MFS general substrate transporter like domains"/>
    <property type="match status" value="1"/>
</dbReference>
<keyword evidence="4 6" id="KW-1133">Transmembrane helix</keyword>
<feature type="transmembrane region" description="Helical" evidence="6">
    <location>
        <begin position="359"/>
        <end position="378"/>
    </location>
</feature>
<dbReference type="Proteomes" id="UP000078343">
    <property type="component" value="Unassembled WGS sequence"/>
</dbReference>
<evidence type="ECO:0000256" key="1">
    <source>
        <dbReference type="ARBA" id="ARBA00004141"/>
    </source>
</evidence>
<dbReference type="FunFam" id="1.20.1250.20:FF:000011">
    <property type="entry name" value="MFS multidrug transporter, putative"/>
    <property type="match status" value="1"/>
</dbReference>
<comment type="caution">
    <text evidence="8">The sequence shown here is derived from an EMBL/GenBank/DDBJ whole genome shotgun (WGS) entry which is preliminary data.</text>
</comment>
<dbReference type="CDD" id="cd17323">
    <property type="entry name" value="MFS_Tpo1_MDR_like"/>
    <property type="match status" value="1"/>
</dbReference>
<dbReference type="SUPFAM" id="SSF103473">
    <property type="entry name" value="MFS general substrate transporter"/>
    <property type="match status" value="1"/>
</dbReference>
<keyword evidence="3 6" id="KW-0812">Transmembrane</keyword>
<comment type="similarity">
    <text evidence="2">Belongs to the major facilitator superfamily.</text>
</comment>
<dbReference type="GeneID" id="30006827"/>
<dbReference type="InterPro" id="IPR020846">
    <property type="entry name" value="MFS_dom"/>
</dbReference>
<feature type="transmembrane region" description="Helical" evidence="6">
    <location>
        <begin position="49"/>
        <end position="73"/>
    </location>
</feature>
<evidence type="ECO:0000313" key="8">
    <source>
        <dbReference type="EMBL" id="OAP63430.1"/>
    </source>
</evidence>
<evidence type="ECO:0000259" key="7">
    <source>
        <dbReference type="PROSITE" id="PS50850"/>
    </source>
</evidence>
<dbReference type="InterPro" id="IPR036259">
    <property type="entry name" value="MFS_trans_sf"/>
</dbReference>